<dbReference type="Gramene" id="TVU36547">
    <property type="protein sequence ID" value="TVU36547"/>
    <property type="gene ID" value="EJB05_18484"/>
</dbReference>
<protein>
    <submittedName>
        <fullName evidence="2">Uncharacterized protein</fullName>
    </submittedName>
</protein>
<evidence type="ECO:0000313" key="2">
    <source>
        <dbReference type="EMBL" id="TVU36547.1"/>
    </source>
</evidence>
<organism evidence="2 3">
    <name type="scientific">Eragrostis curvula</name>
    <name type="common">weeping love grass</name>
    <dbReference type="NCBI Taxonomy" id="38414"/>
    <lineage>
        <taxon>Eukaryota</taxon>
        <taxon>Viridiplantae</taxon>
        <taxon>Streptophyta</taxon>
        <taxon>Embryophyta</taxon>
        <taxon>Tracheophyta</taxon>
        <taxon>Spermatophyta</taxon>
        <taxon>Magnoliopsida</taxon>
        <taxon>Liliopsida</taxon>
        <taxon>Poales</taxon>
        <taxon>Poaceae</taxon>
        <taxon>PACMAD clade</taxon>
        <taxon>Chloridoideae</taxon>
        <taxon>Eragrostideae</taxon>
        <taxon>Eragrostidinae</taxon>
        <taxon>Eragrostis</taxon>
    </lineage>
</organism>
<dbReference type="Proteomes" id="UP000324897">
    <property type="component" value="Unassembled WGS sequence"/>
</dbReference>
<dbReference type="EMBL" id="RWGY01000009">
    <property type="protein sequence ID" value="TVU36547.1"/>
    <property type="molecule type" value="Genomic_DNA"/>
</dbReference>
<name>A0A5J9VLT1_9POAL</name>
<accession>A0A5J9VLT1</accession>
<keyword evidence="1" id="KW-0812">Transmembrane</keyword>
<dbReference type="AlphaFoldDB" id="A0A5J9VLT1"/>
<comment type="caution">
    <text evidence="2">The sequence shown here is derived from an EMBL/GenBank/DDBJ whole genome shotgun (WGS) entry which is preliminary data.</text>
</comment>
<gene>
    <name evidence="2" type="ORF">EJB05_18484</name>
</gene>
<keyword evidence="3" id="KW-1185">Reference proteome</keyword>
<sequence length="80" mass="9355">MWNSQTMFSLREHLKVVEGFTRHAEIMFARLTFPQGEFNPLTACGFGKRQWRILHSKVLFSLLDCCTGLVCLLFIRLIFC</sequence>
<reference evidence="2 3" key="1">
    <citation type="journal article" date="2019" name="Sci. Rep.">
        <title>A high-quality genome of Eragrostis curvula grass provides insights into Poaceae evolution and supports new strategies to enhance forage quality.</title>
        <authorList>
            <person name="Carballo J."/>
            <person name="Santos B.A.C.M."/>
            <person name="Zappacosta D."/>
            <person name="Garbus I."/>
            <person name="Selva J.P."/>
            <person name="Gallo C.A."/>
            <person name="Diaz A."/>
            <person name="Albertini E."/>
            <person name="Caccamo M."/>
            <person name="Echenique V."/>
        </authorList>
    </citation>
    <scope>NUCLEOTIDE SEQUENCE [LARGE SCALE GENOMIC DNA]</scope>
    <source>
        <strain evidence="3">cv. Victoria</strain>
        <tissue evidence="2">Leaf</tissue>
    </source>
</reference>
<evidence type="ECO:0000256" key="1">
    <source>
        <dbReference type="SAM" id="Phobius"/>
    </source>
</evidence>
<evidence type="ECO:0000313" key="3">
    <source>
        <dbReference type="Proteomes" id="UP000324897"/>
    </source>
</evidence>
<proteinExistence type="predicted"/>
<keyword evidence="1" id="KW-1133">Transmembrane helix</keyword>
<keyword evidence="1" id="KW-0472">Membrane</keyword>
<feature type="transmembrane region" description="Helical" evidence="1">
    <location>
        <begin position="58"/>
        <end position="79"/>
    </location>
</feature>